<proteinExistence type="predicted"/>
<dbReference type="PANTHER" id="PTHR45630:SF6">
    <property type="entry name" value="CATION-TRANSPORTING P-TYPE ATPASE N-TERMINAL DOMAIN-CONTAINING PROTEIN"/>
    <property type="match status" value="1"/>
</dbReference>
<dbReference type="InterPro" id="IPR036412">
    <property type="entry name" value="HAD-like_sf"/>
</dbReference>
<keyword evidence="4" id="KW-0547">Nucleotide-binding</keyword>
<dbReference type="SFLD" id="SFLDG00002">
    <property type="entry name" value="C1.7:_P-type_atpase_like"/>
    <property type="match status" value="1"/>
</dbReference>
<dbReference type="SFLD" id="SFLDS00003">
    <property type="entry name" value="Haloacid_Dehalogenase"/>
    <property type="match status" value="1"/>
</dbReference>
<evidence type="ECO:0000313" key="12">
    <source>
        <dbReference type="EMBL" id="CAE2200538.1"/>
    </source>
</evidence>
<keyword evidence="5" id="KW-0067">ATP-binding</keyword>
<dbReference type="SUPFAM" id="SSF81653">
    <property type="entry name" value="Calcium ATPase, transduction domain A"/>
    <property type="match status" value="1"/>
</dbReference>
<feature type="domain" description="P-type ATPase A" evidence="11">
    <location>
        <begin position="449"/>
        <end position="521"/>
    </location>
</feature>
<feature type="transmembrane region" description="Helical" evidence="10">
    <location>
        <begin position="586"/>
        <end position="605"/>
    </location>
</feature>
<dbReference type="GO" id="GO:0005524">
    <property type="term" value="F:ATP binding"/>
    <property type="evidence" value="ECO:0007669"/>
    <property type="project" value="UniProtKB-KW"/>
</dbReference>
<feature type="transmembrane region" description="Helical" evidence="10">
    <location>
        <begin position="1313"/>
        <end position="1333"/>
    </location>
</feature>
<keyword evidence="6" id="KW-0460">Magnesium</keyword>
<dbReference type="InterPro" id="IPR008250">
    <property type="entry name" value="ATPase_P-typ_transduc_dom_A_sf"/>
</dbReference>
<name>A0A7S4HIT1_9STRA</name>
<dbReference type="Pfam" id="PF00122">
    <property type="entry name" value="E1-E2_ATPase"/>
    <property type="match status" value="1"/>
</dbReference>
<feature type="transmembrane region" description="Helical" evidence="10">
    <location>
        <begin position="363"/>
        <end position="383"/>
    </location>
</feature>
<dbReference type="EMBL" id="HBKQ01000749">
    <property type="protein sequence ID" value="CAE2200538.1"/>
    <property type="molecule type" value="Transcribed_RNA"/>
</dbReference>
<dbReference type="InterPro" id="IPR018303">
    <property type="entry name" value="ATPase_P-typ_P_site"/>
</dbReference>
<evidence type="ECO:0000256" key="7">
    <source>
        <dbReference type="ARBA" id="ARBA00022967"/>
    </source>
</evidence>
<dbReference type="PANTHER" id="PTHR45630">
    <property type="entry name" value="CATION-TRANSPORTING ATPASE-RELATED"/>
    <property type="match status" value="1"/>
</dbReference>
<protein>
    <recommendedName>
        <fullName evidence="11">P-type ATPase A domain-containing protein</fullName>
    </recommendedName>
</protein>
<dbReference type="Gene3D" id="2.70.150.10">
    <property type="entry name" value="Calcium-transporting ATPase, cytoplasmic transduction domain A"/>
    <property type="match status" value="1"/>
</dbReference>
<reference evidence="12" key="1">
    <citation type="submission" date="2021-01" db="EMBL/GenBank/DDBJ databases">
        <authorList>
            <person name="Corre E."/>
            <person name="Pelletier E."/>
            <person name="Niang G."/>
            <person name="Scheremetjew M."/>
            <person name="Finn R."/>
            <person name="Kale V."/>
            <person name="Holt S."/>
            <person name="Cochrane G."/>
            <person name="Meng A."/>
            <person name="Brown T."/>
            <person name="Cohen L."/>
        </authorList>
    </citation>
    <scope>NUCLEOTIDE SEQUENCE</scope>
    <source>
        <strain evidence="12">Isolate 1302-5</strain>
    </source>
</reference>
<dbReference type="InterPro" id="IPR023299">
    <property type="entry name" value="ATPase_P-typ_cyto_dom_N"/>
</dbReference>
<dbReference type="GO" id="GO:0016020">
    <property type="term" value="C:membrane"/>
    <property type="evidence" value="ECO:0007669"/>
    <property type="project" value="UniProtKB-SubCell"/>
</dbReference>
<feature type="transmembrane region" description="Helical" evidence="10">
    <location>
        <begin position="1458"/>
        <end position="1477"/>
    </location>
</feature>
<evidence type="ECO:0000256" key="10">
    <source>
        <dbReference type="SAM" id="Phobius"/>
    </source>
</evidence>
<evidence type="ECO:0000256" key="3">
    <source>
        <dbReference type="ARBA" id="ARBA00022723"/>
    </source>
</evidence>
<accession>A0A7S4HIT1</accession>
<dbReference type="InterPro" id="IPR059000">
    <property type="entry name" value="ATPase_P-type_domA"/>
</dbReference>
<dbReference type="SFLD" id="SFLDF00027">
    <property type="entry name" value="p-type_atpase"/>
    <property type="match status" value="1"/>
</dbReference>
<dbReference type="GO" id="GO:0046872">
    <property type="term" value="F:metal ion binding"/>
    <property type="evidence" value="ECO:0007669"/>
    <property type="project" value="UniProtKB-KW"/>
</dbReference>
<dbReference type="NCBIfam" id="TIGR01657">
    <property type="entry name" value="P-ATPase-V"/>
    <property type="match status" value="1"/>
</dbReference>
<dbReference type="PROSITE" id="PS00154">
    <property type="entry name" value="ATPASE_E1_E2"/>
    <property type="match status" value="1"/>
</dbReference>
<evidence type="ECO:0000256" key="2">
    <source>
        <dbReference type="ARBA" id="ARBA00022692"/>
    </source>
</evidence>
<evidence type="ECO:0000256" key="4">
    <source>
        <dbReference type="ARBA" id="ARBA00022741"/>
    </source>
</evidence>
<organism evidence="12">
    <name type="scientific">Odontella aurita</name>
    <dbReference type="NCBI Taxonomy" id="265563"/>
    <lineage>
        <taxon>Eukaryota</taxon>
        <taxon>Sar</taxon>
        <taxon>Stramenopiles</taxon>
        <taxon>Ochrophyta</taxon>
        <taxon>Bacillariophyta</taxon>
        <taxon>Mediophyceae</taxon>
        <taxon>Biddulphiophycidae</taxon>
        <taxon>Eupodiscales</taxon>
        <taxon>Odontellaceae</taxon>
        <taxon>Odontella</taxon>
    </lineage>
</organism>
<dbReference type="InterPro" id="IPR023298">
    <property type="entry name" value="ATPase_P-typ_TM_dom_sf"/>
</dbReference>
<keyword evidence="7" id="KW-1278">Translocase</keyword>
<feature type="transmembrane region" description="Helical" evidence="10">
    <location>
        <begin position="153"/>
        <end position="176"/>
    </location>
</feature>
<sequence>MSAPAESDGPKRQPTSWAEECDSEGIDWVSLYKPKFSASSGKKRSIKFYHLVFLAIYVFQAYWVASTIGEPYRKFLEKADREGFQVMEGSAKMRAELEFALSDINDPDRPKEKLGWFDWMEMDVEDHAERKKREKERTVLDSLPKSMRVPGRYAAAFTPCLISGILVTLHLLIVLLQVWSVGFNVWINYKEIAAKGVEVPDEMLDADTFLSDSELGDAANGGVKSIGQRIVEKAENAVVPSHLPTHARVTPTKGHDVLVPLLYLPTLGLSFEYHRRRYVYDAETGVWSKVRARVNMPTAFFPSWSGFTSPEQVTASHIRFGRNVFDVRQPTFKELYKAQLLSPFTVFQLFCVVLWMLDDYWQYSAFTLCMILMFEGTVVFSRIKCMSALRGMGNKPRPVLVYRMGRWQSILSFDLLPGDVMSLTRHRPPAAKGDKSDVADKKVKQEDEGGDIVSADVLLLRGSCVVNEASLTGESVPQMKEGLHEIVEGEDLSMKTTHKGHVLYAGTKILQCKGIDVVEAEEASSDEDVSGDAAKESKVYGDIPKPHDGGCLCFVLRTGFSSGQGKLVRMIEGSQEKVKGHEKETALLLLLLFIFAVISSSYVLYHGIHDENRSQYELLLHCILIITSVIPPELPMQMALAVNNSLMTLMKMQVFCTEPYRVPMAGKLDSCLFDKTGTLTTDELVAVGVFPAKALEERRTGNDESADIQKTLTPMIKCGGEAALVLAGCHSLVMIDGETTGDPLESAALGAMRWGISKSTGNAEPLPATDKKQGGKAITVSNAASSSLEILARHHFSSKLQRMSCVVKDVTNRRTFAVVKGSPEAVGNLLEKKPEGYDSSAKSLSKSGYRVIALAYKTLRTSSEIEAAKNARTQCEGQVIFAGFIAFTCRVRKDTKLVLKKLRQGGMSIAMVTGDALLTAAHVAKEVAICDSDDADVDIGDPLANEKNEELKAFLQSKKVQGKPDERTTKTKKLRKTILILEQDKLGMLYWQCYDKEVKVHDYIAAEVPELAKKYDLATTGKNLAAAFESDEGTTSVLAHFSIFARMTPDAKEKVIECLHSVGALCLMCGDGANDVGALKQADVGVALLSGFGDVNVDKGEDGNKKKDKNGALNAAAPSTAIMNQQQVDALRMLPVFVLKAQIRAMGTDPDKYPGLVEKEDLVKLYQIKAREVAIKKHNKKNALGKANLSKSELKAKQRSDVAEKQRKMALRVQELEAQGEQWAQFKAMKEFMAAEMEEGKKKKVEFAKKRSVEGSAATMVAQFEDLETDELPMVKLGDASIAAPFTSKVPSIRSCVDIVRQGRCTLVTSIQMYQIMALNCLISSYSLSVLYLDGIKYGDKQMTAMGMLMSVSFMSVSRSKPLEKLSPVKPLTSIFHPSLFISLLGQFSVHLVTMMLAVKKAKEHMPADSKVDLDGEFKPGIFNSVVFLVSNVQQVTVFVVNLQGRPFMNGLTENRPLLWSLLVTFILTFMFASETVPSLNKYFQLVPFPDEVFRDFILKILATDVVVCFVFDRLMKFIFCRKILFASVEGTTTADVMKLARTIGVILGLMYLFLGNDDQWEEMLREEGYYNVTDSDEDGSVLDSVKTAVETCVGAACGEEMGGDPGDSSPGSEL</sequence>
<dbReference type="Gene3D" id="3.40.1110.10">
    <property type="entry name" value="Calcium-transporting ATPase, cytoplasmic domain N"/>
    <property type="match status" value="1"/>
</dbReference>
<gene>
    <name evidence="12" type="ORF">OAUR00152_LOCUS517</name>
</gene>
<feature type="transmembrane region" description="Helical" evidence="10">
    <location>
        <begin position="1497"/>
        <end position="1516"/>
    </location>
</feature>
<dbReference type="Gene3D" id="3.40.50.1000">
    <property type="entry name" value="HAD superfamily/HAD-like"/>
    <property type="match status" value="1"/>
</dbReference>
<dbReference type="GO" id="GO:0140358">
    <property type="term" value="F:P-type transmembrane transporter activity"/>
    <property type="evidence" value="ECO:0007669"/>
    <property type="project" value="InterPro"/>
</dbReference>
<evidence type="ECO:0000256" key="9">
    <source>
        <dbReference type="ARBA" id="ARBA00023136"/>
    </source>
</evidence>
<evidence type="ECO:0000256" key="6">
    <source>
        <dbReference type="ARBA" id="ARBA00022842"/>
    </source>
</evidence>
<dbReference type="PRINTS" id="PR00119">
    <property type="entry name" value="CATATPASE"/>
</dbReference>
<keyword evidence="3" id="KW-0479">Metal-binding</keyword>
<dbReference type="GO" id="GO:0019829">
    <property type="term" value="F:ATPase-coupled monoatomic cation transmembrane transporter activity"/>
    <property type="evidence" value="ECO:0007669"/>
    <property type="project" value="TreeGrafter"/>
</dbReference>
<evidence type="ECO:0000259" key="11">
    <source>
        <dbReference type="Pfam" id="PF00122"/>
    </source>
</evidence>
<evidence type="ECO:0000256" key="1">
    <source>
        <dbReference type="ARBA" id="ARBA00004141"/>
    </source>
</evidence>
<keyword evidence="8 10" id="KW-1133">Transmembrane helix</keyword>
<evidence type="ECO:0000256" key="8">
    <source>
        <dbReference type="ARBA" id="ARBA00022989"/>
    </source>
</evidence>
<feature type="transmembrane region" description="Helical" evidence="10">
    <location>
        <begin position="338"/>
        <end position="357"/>
    </location>
</feature>
<dbReference type="InterPro" id="IPR006544">
    <property type="entry name" value="P-type_TPase_V"/>
</dbReference>
<dbReference type="Pfam" id="PF13246">
    <property type="entry name" value="Cation_ATPase"/>
    <property type="match status" value="1"/>
</dbReference>
<dbReference type="SUPFAM" id="SSF81665">
    <property type="entry name" value="Calcium ATPase, transmembrane domain M"/>
    <property type="match status" value="1"/>
</dbReference>
<dbReference type="InterPro" id="IPR023214">
    <property type="entry name" value="HAD_sf"/>
</dbReference>
<dbReference type="SUPFAM" id="SSF56784">
    <property type="entry name" value="HAD-like"/>
    <property type="match status" value="1"/>
</dbReference>
<feature type="transmembrane region" description="Helical" evidence="10">
    <location>
        <begin position="48"/>
        <end position="65"/>
    </location>
</feature>
<evidence type="ECO:0000256" key="5">
    <source>
        <dbReference type="ARBA" id="ARBA00022840"/>
    </source>
</evidence>
<feature type="transmembrane region" description="Helical" evidence="10">
    <location>
        <begin position="1375"/>
        <end position="1399"/>
    </location>
</feature>
<dbReference type="SUPFAM" id="SSF81660">
    <property type="entry name" value="Metal cation-transporting ATPase, ATP-binding domain N"/>
    <property type="match status" value="1"/>
</dbReference>
<keyword evidence="9 10" id="KW-0472">Membrane</keyword>
<comment type="subcellular location">
    <subcellularLocation>
        <location evidence="1">Membrane</location>
        <topology evidence="1">Multi-pass membrane protein</topology>
    </subcellularLocation>
</comment>
<keyword evidence="2 10" id="KW-0812">Transmembrane</keyword>
<dbReference type="InterPro" id="IPR044492">
    <property type="entry name" value="P_typ_ATPase_HD_dom"/>
</dbReference>